<organism evidence="4">
    <name type="scientific">bioreactor metagenome</name>
    <dbReference type="NCBI Taxonomy" id="1076179"/>
    <lineage>
        <taxon>unclassified sequences</taxon>
        <taxon>metagenomes</taxon>
        <taxon>ecological metagenomes</taxon>
    </lineage>
</organism>
<evidence type="ECO:0008006" key="5">
    <source>
        <dbReference type="Google" id="ProtNLM"/>
    </source>
</evidence>
<dbReference type="Pfam" id="PF03480">
    <property type="entry name" value="DctP"/>
    <property type="match status" value="1"/>
</dbReference>
<evidence type="ECO:0000256" key="1">
    <source>
        <dbReference type="ARBA" id="ARBA00009023"/>
    </source>
</evidence>
<proteinExistence type="inferred from homology"/>
<evidence type="ECO:0000256" key="3">
    <source>
        <dbReference type="ARBA" id="ARBA00022729"/>
    </source>
</evidence>
<reference evidence="4" key="1">
    <citation type="submission" date="2019-08" db="EMBL/GenBank/DDBJ databases">
        <authorList>
            <person name="Kucharzyk K."/>
            <person name="Murdoch R.W."/>
            <person name="Higgins S."/>
            <person name="Loffler F."/>
        </authorList>
    </citation>
    <scope>NUCLEOTIDE SEQUENCE</scope>
</reference>
<sequence>MGAAVVMANYNDVPEALETGAIDCQENPYSNILAMEFYRKQKFVTELNSIYDVNAVLFSKSAWERLPGHLRDITQSAFDETCRWMLWEAERVNLEARTELAAKGMEIIQPAAEEKELWQKTAKRVYASIQEHFLIKGLLKEKEIYHDQQGTGTLI</sequence>
<dbReference type="PANTHER" id="PTHR33376">
    <property type="match status" value="1"/>
</dbReference>
<evidence type="ECO:0000313" key="4">
    <source>
        <dbReference type="EMBL" id="MPN20770.1"/>
    </source>
</evidence>
<comment type="caution">
    <text evidence="4">The sequence shown here is derived from an EMBL/GenBank/DDBJ whole genome shotgun (WGS) entry which is preliminary data.</text>
</comment>
<gene>
    <name evidence="4" type="ORF">SDC9_168149</name>
</gene>
<accession>A0A645G4C9</accession>
<dbReference type="InterPro" id="IPR038404">
    <property type="entry name" value="TRAP_DctP_sf"/>
</dbReference>
<keyword evidence="3" id="KW-0732">Signal</keyword>
<name>A0A645G4C9_9ZZZZ</name>
<dbReference type="InterPro" id="IPR018389">
    <property type="entry name" value="DctP_fam"/>
</dbReference>
<dbReference type="AlphaFoldDB" id="A0A645G4C9"/>
<protein>
    <recommendedName>
        <fullName evidence="5">Solute-binding protein</fullName>
    </recommendedName>
</protein>
<dbReference type="PANTHER" id="PTHR33376:SF7">
    <property type="entry name" value="C4-DICARBOXYLATE-BINDING PROTEIN DCTB"/>
    <property type="match status" value="1"/>
</dbReference>
<keyword evidence="2" id="KW-0813">Transport</keyword>
<comment type="similarity">
    <text evidence="1">Belongs to the bacterial solute-binding protein 7 family.</text>
</comment>
<dbReference type="EMBL" id="VSSQ01068608">
    <property type="protein sequence ID" value="MPN20770.1"/>
    <property type="molecule type" value="Genomic_DNA"/>
</dbReference>
<evidence type="ECO:0000256" key="2">
    <source>
        <dbReference type="ARBA" id="ARBA00022448"/>
    </source>
</evidence>
<dbReference type="Gene3D" id="3.40.190.170">
    <property type="entry name" value="Bacterial extracellular solute-binding protein, family 7"/>
    <property type="match status" value="1"/>
</dbReference>
<dbReference type="GO" id="GO:0055085">
    <property type="term" value="P:transmembrane transport"/>
    <property type="evidence" value="ECO:0007669"/>
    <property type="project" value="InterPro"/>
</dbReference>
<dbReference type="NCBIfam" id="NF037995">
    <property type="entry name" value="TRAP_S1"/>
    <property type="match status" value="1"/>
</dbReference>